<reference evidence="2 3" key="1">
    <citation type="submission" date="2016-10" db="EMBL/GenBank/DDBJ databases">
        <authorList>
            <person name="de Groot N.N."/>
        </authorList>
    </citation>
    <scope>NUCLEOTIDE SEQUENCE [LARGE SCALE GENOMIC DNA]</scope>
    <source>
        <strain evidence="2 3">CGMCC 1.11147</strain>
    </source>
</reference>
<dbReference type="PROSITE" id="PS50943">
    <property type="entry name" value="HTH_CROC1"/>
    <property type="match status" value="1"/>
</dbReference>
<evidence type="ECO:0000313" key="2">
    <source>
        <dbReference type="EMBL" id="SDN54840.1"/>
    </source>
</evidence>
<dbReference type="STRING" id="1005944.SAMN05192576_2367"/>
<feature type="domain" description="HTH cro/C1-type" evidence="1">
    <location>
        <begin position="9"/>
        <end position="64"/>
    </location>
</feature>
<dbReference type="AlphaFoldDB" id="A0A1H0CAB6"/>
<proteinExistence type="predicted"/>
<dbReference type="RefSeq" id="WP_091024979.1">
    <property type="nucleotide sequence ID" value="NZ_BKAE01000006.1"/>
</dbReference>
<sequence length="75" mass="8141">MQLSSPEMLAATMRRRGLSLADLARQCGCSKSMVGHLVTGHKTTCTRDLAERIADALDAPLELLFFVPPTRGDDP</sequence>
<keyword evidence="3" id="KW-1185">Reference proteome</keyword>
<dbReference type="SUPFAM" id="SSF47413">
    <property type="entry name" value="lambda repressor-like DNA-binding domains"/>
    <property type="match status" value="1"/>
</dbReference>
<dbReference type="CDD" id="cd00093">
    <property type="entry name" value="HTH_XRE"/>
    <property type="match status" value="1"/>
</dbReference>
<dbReference type="Pfam" id="PF13560">
    <property type="entry name" value="HTH_31"/>
    <property type="match status" value="1"/>
</dbReference>
<dbReference type="GO" id="GO:0003677">
    <property type="term" value="F:DNA binding"/>
    <property type="evidence" value="ECO:0007669"/>
    <property type="project" value="InterPro"/>
</dbReference>
<dbReference type="InterPro" id="IPR010982">
    <property type="entry name" value="Lambda_DNA-bd_dom_sf"/>
</dbReference>
<accession>A0A1H0CAB6</accession>
<name>A0A1H0CAB6_9ACTN</name>
<dbReference type="SMART" id="SM00530">
    <property type="entry name" value="HTH_XRE"/>
    <property type="match status" value="1"/>
</dbReference>
<dbReference type="Proteomes" id="UP000199004">
    <property type="component" value="Unassembled WGS sequence"/>
</dbReference>
<dbReference type="InterPro" id="IPR001387">
    <property type="entry name" value="Cro/C1-type_HTH"/>
</dbReference>
<dbReference type="Gene3D" id="1.10.260.40">
    <property type="entry name" value="lambda repressor-like DNA-binding domains"/>
    <property type="match status" value="1"/>
</dbReference>
<protein>
    <submittedName>
        <fullName evidence="2">Helix-turn-helix domain-containing protein</fullName>
    </submittedName>
</protein>
<gene>
    <name evidence="2" type="ORF">SAMN05192576_2367</name>
</gene>
<evidence type="ECO:0000313" key="3">
    <source>
        <dbReference type="Proteomes" id="UP000199004"/>
    </source>
</evidence>
<organism evidence="2 3">
    <name type="scientific">Nocardioides szechwanensis</name>
    <dbReference type="NCBI Taxonomy" id="1005944"/>
    <lineage>
        <taxon>Bacteria</taxon>
        <taxon>Bacillati</taxon>
        <taxon>Actinomycetota</taxon>
        <taxon>Actinomycetes</taxon>
        <taxon>Propionibacteriales</taxon>
        <taxon>Nocardioidaceae</taxon>
        <taxon>Nocardioides</taxon>
    </lineage>
</organism>
<dbReference type="OrthoDB" id="4578834at2"/>
<dbReference type="EMBL" id="FNIC01000003">
    <property type="protein sequence ID" value="SDN54840.1"/>
    <property type="molecule type" value="Genomic_DNA"/>
</dbReference>
<evidence type="ECO:0000259" key="1">
    <source>
        <dbReference type="PROSITE" id="PS50943"/>
    </source>
</evidence>